<dbReference type="Gene3D" id="3.20.20.450">
    <property type="entry name" value="EAL domain"/>
    <property type="match status" value="1"/>
</dbReference>
<evidence type="ECO:0000256" key="11">
    <source>
        <dbReference type="SAM" id="Phobius"/>
    </source>
</evidence>
<dbReference type="SUPFAM" id="SSF141868">
    <property type="entry name" value="EAL domain-like"/>
    <property type="match status" value="1"/>
</dbReference>
<evidence type="ECO:0000256" key="12">
    <source>
        <dbReference type="SAM" id="SignalP"/>
    </source>
</evidence>
<keyword evidence="5 11" id="KW-0812">Transmembrane</keyword>
<reference evidence="14 15" key="1">
    <citation type="submission" date="2024-03" db="EMBL/GenBank/DDBJ databases">
        <title>High-quality draft genome sequencing of Tistrella sp. BH-R2-4.</title>
        <authorList>
            <person name="Dong C."/>
        </authorList>
    </citation>
    <scope>NUCLEOTIDE SEQUENCE [LARGE SCALE GENOMIC DNA]</scope>
    <source>
        <strain evidence="14 15">BH-R2-4</strain>
    </source>
</reference>
<proteinExistence type="predicted"/>
<dbReference type="PANTHER" id="PTHR33121">
    <property type="entry name" value="CYCLIC DI-GMP PHOSPHODIESTERASE PDEF"/>
    <property type="match status" value="1"/>
</dbReference>
<dbReference type="RefSeq" id="WP_345937156.1">
    <property type="nucleotide sequence ID" value="NZ_JBBKTW010000003.1"/>
</dbReference>
<dbReference type="PROSITE" id="PS50883">
    <property type="entry name" value="EAL"/>
    <property type="match status" value="1"/>
</dbReference>
<evidence type="ECO:0000256" key="2">
    <source>
        <dbReference type="ARBA" id="ARBA00012282"/>
    </source>
</evidence>
<dbReference type="CDD" id="cd01948">
    <property type="entry name" value="EAL"/>
    <property type="match status" value="1"/>
</dbReference>
<evidence type="ECO:0000256" key="6">
    <source>
        <dbReference type="ARBA" id="ARBA00022801"/>
    </source>
</evidence>
<evidence type="ECO:0000313" key="14">
    <source>
        <dbReference type="EMBL" id="MEN2988404.1"/>
    </source>
</evidence>
<feature type="transmembrane region" description="Helical" evidence="11">
    <location>
        <begin position="276"/>
        <end position="298"/>
    </location>
</feature>
<keyword evidence="6" id="KW-0378">Hydrolase</keyword>
<name>A0ABU9YHY4_9PROT</name>
<comment type="catalytic activity">
    <reaction evidence="9">
        <text>3',3'-c-di-GMP + H2O = 5'-phosphoguanylyl(3'-&gt;5')guanosine + H(+)</text>
        <dbReference type="Rhea" id="RHEA:24902"/>
        <dbReference type="ChEBI" id="CHEBI:15377"/>
        <dbReference type="ChEBI" id="CHEBI:15378"/>
        <dbReference type="ChEBI" id="CHEBI:58754"/>
        <dbReference type="ChEBI" id="CHEBI:58805"/>
        <dbReference type="EC" id="3.1.4.52"/>
    </reaction>
</comment>
<dbReference type="PANTHER" id="PTHR33121:SF79">
    <property type="entry name" value="CYCLIC DI-GMP PHOSPHODIESTERASE PDED-RELATED"/>
    <property type="match status" value="1"/>
</dbReference>
<keyword evidence="3" id="KW-1003">Cell membrane</keyword>
<evidence type="ECO:0000256" key="4">
    <source>
        <dbReference type="ARBA" id="ARBA00022636"/>
    </source>
</evidence>
<comment type="caution">
    <text evidence="14">The sequence shown here is derived from an EMBL/GenBank/DDBJ whole genome shotgun (WGS) entry which is preliminary data.</text>
</comment>
<dbReference type="EMBL" id="JBBKTW010000003">
    <property type="protein sequence ID" value="MEN2988404.1"/>
    <property type="molecule type" value="Genomic_DNA"/>
</dbReference>
<evidence type="ECO:0000256" key="5">
    <source>
        <dbReference type="ARBA" id="ARBA00022692"/>
    </source>
</evidence>
<dbReference type="InterPro" id="IPR024744">
    <property type="entry name" value="CSS-motif_dom"/>
</dbReference>
<evidence type="ECO:0000256" key="1">
    <source>
        <dbReference type="ARBA" id="ARBA00004651"/>
    </source>
</evidence>
<keyword evidence="8 11" id="KW-0472">Membrane</keyword>
<dbReference type="SMART" id="SM00052">
    <property type="entry name" value="EAL"/>
    <property type="match status" value="1"/>
</dbReference>
<evidence type="ECO:0000256" key="7">
    <source>
        <dbReference type="ARBA" id="ARBA00022989"/>
    </source>
</evidence>
<sequence length="551" mass="58294">MSAWLVAGVAVAALTGAAMALAAGQLVLVQMDRADIRSELAQMVSRMDDFTGTATRVILLSNEDQAPFCSDADLTTLRDRLFDNPVISDIARRADGAIVCTAMWGRLETPMTLGPVTYQTPSGADVWTATRDVATRRTSPDMIGFGRTVVYLSETEIGSRVRDLAARHPAVIYSRGTGQIFRTVRIADAEARRLLQSRVDVAGNDASPGTDRGTGGPGMAFAGDIDRPAAAGMTGGDGRGETTTVIAGVQRACSRWFDVCVAMPPAKVSILDQPPLVGAGIGLLGGIAGGGLGLFGALRQRRGRSVEAELRRALARGRLRLAYQPVVHVRTGRVIGAEALLRLTTPSGRDIPTEQVIAVGERVGLMGQIARYAVRTALAEFHPYLTGPSPLQLGINVTVADLIDPAFLTMLDAETARHGVSPDAVALEITERSTTDYARLAAAITTIRSHGYHIHIDDFGTGYSGLAHLTQLPVDVIKIDRLFTSAIGTDAVSASIVPQIFSMAATLGVDVVVEGIETEAQALHLAMYHPDACAQGWYYGAPVPVGEFRAG</sequence>
<keyword evidence="12" id="KW-0732">Signal</keyword>
<feature type="domain" description="EAL" evidence="13">
    <location>
        <begin position="303"/>
        <end position="551"/>
    </location>
</feature>
<feature type="signal peptide" evidence="12">
    <location>
        <begin position="1"/>
        <end position="22"/>
    </location>
</feature>
<dbReference type="InterPro" id="IPR001633">
    <property type="entry name" value="EAL_dom"/>
</dbReference>
<dbReference type="Proteomes" id="UP001413721">
    <property type="component" value="Unassembled WGS sequence"/>
</dbReference>
<dbReference type="Pfam" id="PF12792">
    <property type="entry name" value="CSS-motif"/>
    <property type="match status" value="1"/>
</dbReference>
<dbReference type="InterPro" id="IPR035919">
    <property type="entry name" value="EAL_sf"/>
</dbReference>
<evidence type="ECO:0000256" key="10">
    <source>
        <dbReference type="SAM" id="MobiDB-lite"/>
    </source>
</evidence>
<feature type="chain" id="PRO_5045138228" description="cyclic-guanylate-specific phosphodiesterase" evidence="12">
    <location>
        <begin position="23"/>
        <end position="551"/>
    </location>
</feature>
<evidence type="ECO:0000259" key="13">
    <source>
        <dbReference type="PROSITE" id="PS50883"/>
    </source>
</evidence>
<evidence type="ECO:0000256" key="9">
    <source>
        <dbReference type="ARBA" id="ARBA00034290"/>
    </source>
</evidence>
<gene>
    <name evidence="14" type="ORF">WG926_08830</name>
</gene>
<protein>
    <recommendedName>
        <fullName evidence="2">cyclic-guanylate-specific phosphodiesterase</fullName>
        <ecNumber evidence="2">3.1.4.52</ecNumber>
    </recommendedName>
</protein>
<feature type="region of interest" description="Disordered" evidence="10">
    <location>
        <begin position="202"/>
        <end position="239"/>
    </location>
</feature>
<keyword evidence="15" id="KW-1185">Reference proteome</keyword>
<evidence type="ECO:0000256" key="8">
    <source>
        <dbReference type="ARBA" id="ARBA00023136"/>
    </source>
</evidence>
<dbReference type="InterPro" id="IPR050706">
    <property type="entry name" value="Cyclic-di-GMP_PDE-like"/>
</dbReference>
<accession>A0ABU9YHY4</accession>
<evidence type="ECO:0000313" key="15">
    <source>
        <dbReference type="Proteomes" id="UP001413721"/>
    </source>
</evidence>
<evidence type="ECO:0000256" key="3">
    <source>
        <dbReference type="ARBA" id="ARBA00022475"/>
    </source>
</evidence>
<keyword evidence="7 11" id="KW-1133">Transmembrane helix</keyword>
<keyword evidence="4" id="KW-0973">c-di-GMP</keyword>
<organism evidence="14 15">
    <name type="scientific">Tistrella arctica</name>
    <dbReference type="NCBI Taxonomy" id="3133430"/>
    <lineage>
        <taxon>Bacteria</taxon>
        <taxon>Pseudomonadati</taxon>
        <taxon>Pseudomonadota</taxon>
        <taxon>Alphaproteobacteria</taxon>
        <taxon>Geminicoccales</taxon>
        <taxon>Geminicoccaceae</taxon>
        <taxon>Tistrella</taxon>
    </lineage>
</organism>
<dbReference type="EC" id="3.1.4.52" evidence="2"/>
<dbReference type="Pfam" id="PF00563">
    <property type="entry name" value="EAL"/>
    <property type="match status" value="1"/>
</dbReference>
<comment type="subcellular location">
    <subcellularLocation>
        <location evidence="1">Cell membrane</location>
        <topology evidence="1">Multi-pass membrane protein</topology>
    </subcellularLocation>
</comment>